<sequence length="444" mass="48630">MVQKNTVAGDGVLGTPLSHYYDLIPSAPPAAWRSSFPLLEQVWRVSLPLPEQALRLFLPPCFDGGDDLVGCANTALRRLFACNKNKREVENTFKVCSAKTYKEETLAKDSARLQALKKVIKRLYKDYYYLLFLNPIRSTFAVGANVSLWSGSGFKNSSAILTRSSGNSISTAIRDRIGVLSGRAEVQGEHLRSQPGGFFALSVFQGIEAPLLVGITEVYEAHSPAGVHYSVVLLQVVMDDSLPVDIPHTFAKISGNVEKLLVRPLILQISSWRMSPLGLFISALVHCQRTRDAVLKWLCPSLVDRLLRAPICYALCMGKPTLCRRKWYWALAAGLLDSQGGRRKLRSCSTRRRATPRPSPLPPLSLPRPPPPPPLPPLSLPRPPPPLSPPRPLPPLSSPHPPPQPTPPLPPSPRPPPPPHPHPPLLLPSPRPPPLLAPPSPPPP</sequence>
<evidence type="ECO:0000313" key="3">
    <source>
        <dbReference type="Proteomes" id="UP000283509"/>
    </source>
</evidence>
<dbReference type="AlphaFoldDB" id="A0A3R7SPU3"/>
<protein>
    <submittedName>
        <fullName evidence="2">Uncharacterized protein</fullName>
    </submittedName>
</protein>
<dbReference type="PRINTS" id="PR01217">
    <property type="entry name" value="PRICHEXTENSN"/>
</dbReference>
<dbReference type="EMBL" id="QCYY01002477">
    <property type="protein sequence ID" value="ROT70061.1"/>
    <property type="molecule type" value="Genomic_DNA"/>
</dbReference>
<dbReference type="Proteomes" id="UP000283509">
    <property type="component" value="Unassembled WGS sequence"/>
</dbReference>
<feature type="compositionally biased region" description="Pro residues" evidence="1">
    <location>
        <begin position="357"/>
        <end position="444"/>
    </location>
</feature>
<evidence type="ECO:0000313" key="2">
    <source>
        <dbReference type="EMBL" id="ROT70061.1"/>
    </source>
</evidence>
<organism evidence="2 3">
    <name type="scientific">Penaeus vannamei</name>
    <name type="common">Whiteleg shrimp</name>
    <name type="synonym">Litopenaeus vannamei</name>
    <dbReference type="NCBI Taxonomy" id="6689"/>
    <lineage>
        <taxon>Eukaryota</taxon>
        <taxon>Metazoa</taxon>
        <taxon>Ecdysozoa</taxon>
        <taxon>Arthropoda</taxon>
        <taxon>Crustacea</taxon>
        <taxon>Multicrustacea</taxon>
        <taxon>Malacostraca</taxon>
        <taxon>Eumalacostraca</taxon>
        <taxon>Eucarida</taxon>
        <taxon>Decapoda</taxon>
        <taxon>Dendrobranchiata</taxon>
        <taxon>Penaeoidea</taxon>
        <taxon>Penaeidae</taxon>
        <taxon>Penaeus</taxon>
    </lineage>
</organism>
<feature type="region of interest" description="Disordered" evidence="1">
    <location>
        <begin position="341"/>
        <end position="444"/>
    </location>
</feature>
<reference evidence="2 3" key="1">
    <citation type="submission" date="2018-04" db="EMBL/GenBank/DDBJ databases">
        <authorList>
            <person name="Zhang X."/>
            <person name="Yuan J."/>
            <person name="Li F."/>
            <person name="Xiang J."/>
        </authorList>
    </citation>
    <scope>NUCLEOTIDE SEQUENCE [LARGE SCALE GENOMIC DNA]</scope>
    <source>
        <tissue evidence="2">Muscle</tissue>
    </source>
</reference>
<reference evidence="2 3" key="2">
    <citation type="submission" date="2019-01" db="EMBL/GenBank/DDBJ databases">
        <title>The decoding of complex shrimp genome reveals the adaptation for benthos swimmer, frequently molting mechanism and breeding impact on genome.</title>
        <authorList>
            <person name="Sun Y."/>
            <person name="Gao Y."/>
            <person name="Yu Y."/>
        </authorList>
    </citation>
    <scope>NUCLEOTIDE SEQUENCE [LARGE SCALE GENOMIC DNA]</scope>
    <source>
        <tissue evidence="2">Muscle</tissue>
    </source>
</reference>
<keyword evidence="3" id="KW-1185">Reference proteome</keyword>
<evidence type="ECO:0000256" key="1">
    <source>
        <dbReference type="SAM" id="MobiDB-lite"/>
    </source>
</evidence>
<dbReference type="STRING" id="6689.A0A3R7SPU3"/>
<name>A0A3R7SPU3_PENVA</name>
<gene>
    <name evidence="2" type="ORF">C7M84_011684</name>
</gene>
<proteinExistence type="predicted"/>
<feature type="compositionally biased region" description="Basic residues" evidence="1">
    <location>
        <begin position="341"/>
        <end position="355"/>
    </location>
</feature>
<comment type="caution">
    <text evidence="2">The sequence shown here is derived from an EMBL/GenBank/DDBJ whole genome shotgun (WGS) entry which is preliminary data.</text>
</comment>
<accession>A0A3R7SPU3</accession>